<dbReference type="EMBL" id="JALPRK010000020">
    <property type="protein sequence ID" value="MCK8489178.1"/>
    <property type="molecule type" value="Genomic_DNA"/>
</dbReference>
<reference evidence="1" key="1">
    <citation type="submission" date="2022-04" db="EMBL/GenBank/DDBJ databases">
        <authorList>
            <person name="Seo M.-J."/>
        </authorList>
    </citation>
    <scope>NUCLEOTIDE SEQUENCE</scope>
    <source>
        <strain evidence="1">MBLB2552</strain>
    </source>
</reference>
<evidence type="ECO:0000313" key="2">
    <source>
        <dbReference type="Proteomes" id="UP001139534"/>
    </source>
</evidence>
<evidence type="ECO:0000313" key="1">
    <source>
        <dbReference type="EMBL" id="MCK8489178.1"/>
    </source>
</evidence>
<accession>A0A9X1Y248</accession>
<comment type="caution">
    <text evidence="1">The sequence shown here is derived from an EMBL/GenBank/DDBJ whole genome shotgun (WGS) entry which is preliminary data.</text>
</comment>
<sequence length="401" mass="45714">MRHALPLYGYELTLANAADDCDWNQRAREKAVPLDPNFTTENLSENQYHEEGVKNECEAEQQHTASCKADRSSRIRSELLVQRLCGVCDGMSGREGFRLLVFCGANRRELYADFFQESFSRRRRSDYRLSEPGNHSYVEEIFEKCGYASTFVPLKQILSNRDMYVQMLMAYIDKGIPVIFNDYGNNPYHRLGWGVLVGDADYGKTLLYMGGFGTEPDSISVEDLLPKGYTEQDSHCHGWLFVGEQQDRKTLAKIYRERILSLPQLLTYDSENYCFGVKAFRAWADRIESGFFEHITLEKLDNWGMHTVYVCCLATNSGGCEGFLEKALALNPNMTFINTIIELYGQTGRYWNDDNGTDLEALGGGFNVTLEALQDKGKRKKIADKLRSFADRMDEVSAVIT</sequence>
<gene>
    <name evidence="1" type="ORF">M0651_18560</name>
</gene>
<organism evidence="1 2">
    <name type="scientific">Paenibacillus mellifer</name>
    <dbReference type="NCBI Taxonomy" id="2937794"/>
    <lineage>
        <taxon>Bacteria</taxon>
        <taxon>Bacillati</taxon>
        <taxon>Bacillota</taxon>
        <taxon>Bacilli</taxon>
        <taxon>Bacillales</taxon>
        <taxon>Paenibacillaceae</taxon>
        <taxon>Paenibacillus</taxon>
    </lineage>
</organism>
<protein>
    <submittedName>
        <fullName evidence="1">Uncharacterized protein</fullName>
    </submittedName>
</protein>
<dbReference type="AlphaFoldDB" id="A0A9X1Y248"/>
<keyword evidence="2" id="KW-1185">Reference proteome</keyword>
<proteinExistence type="predicted"/>
<dbReference type="RefSeq" id="WP_248553214.1">
    <property type="nucleotide sequence ID" value="NZ_JALPRK010000020.1"/>
</dbReference>
<name>A0A9X1Y248_9BACL</name>
<dbReference type="Proteomes" id="UP001139534">
    <property type="component" value="Unassembled WGS sequence"/>
</dbReference>